<accession>A0AC61RFI1</accession>
<reference evidence="1" key="1">
    <citation type="submission" date="2019-04" db="EMBL/GenBank/DDBJ databases">
        <title>Microbes associate with the intestines of laboratory mice.</title>
        <authorList>
            <person name="Navarre W."/>
            <person name="Wong E."/>
            <person name="Huang K."/>
            <person name="Tropini C."/>
            <person name="Ng K."/>
            <person name="Yu B."/>
        </authorList>
    </citation>
    <scope>NUCLEOTIDE SEQUENCE</scope>
    <source>
        <strain evidence="1">NM04_E33</strain>
    </source>
</reference>
<sequence length="56" mass="6255">MKCKKCGFENPEEAKFCANCGGEIEQDWISRAMISRNDPCPCGSGRKYKNCHGRGL</sequence>
<organism evidence="1 2">
    <name type="scientific">Lepagella muris</name>
    <dbReference type="NCBI Taxonomy" id="3032870"/>
    <lineage>
        <taxon>Bacteria</taxon>
        <taxon>Pseudomonadati</taxon>
        <taxon>Bacteroidota</taxon>
        <taxon>Bacteroidia</taxon>
        <taxon>Bacteroidales</taxon>
        <taxon>Muribaculaceae</taxon>
        <taxon>Lepagella</taxon>
    </lineage>
</organism>
<dbReference type="EMBL" id="SRYB01000037">
    <property type="protein sequence ID" value="TGY76641.1"/>
    <property type="molecule type" value="Genomic_DNA"/>
</dbReference>
<protein>
    <submittedName>
        <fullName evidence="1">Zinc-ribbon domain-containing protein</fullName>
    </submittedName>
</protein>
<gene>
    <name evidence="1" type="ORF">E5331_17520</name>
</gene>
<evidence type="ECO:0000313" key="1">
    <source>
        <dbReference type="EMBL" id="TGY76641.1"/>
    </source>
</evidence>
<evidence type="ECO:0000313" key="2">
    <source>
        <dbReference type="Proteomes" id="UP000306319"/>
    </source>
</evidence>
<dbReference type="Proteomes" id="UP000306319">
    <property type="component" value="Unassembled WGS sequence"/>
</dbReference>
<comment type="caution">
    <text evidence="1">The sequence shown here is derived from an EMBL/GenBank/DDBJ whole genome shotgun (WGS) entry which is preliminary data.</text>
</comment>
<name>A0AC61RFI1_9BACT</name>
<keyword evidence="2" id="KW-1185">Reference proteome</keyword>
<proteinExistence type="predicted"/>